<accession>A0A7W7KRJ0</accession>
<evidence type="ECO:0000256" key="2">
    <source>
        <dbReference type="SAM" id="SignalP"/>
    </source>
</evidence>
<feature type="signal peptide" evidence="2">
    <location>
        <begin position="1"/>
        <end position="19"/>
    </location>
</feature>
<dbReference type="Proteomes" id="UP000566995">
    <property type="component" value="Unassembled WGS sequence"/>
</dbReference>
<evidence type="ECO:0000313" key="4">
    <source>
        <dbReference type="Proteomes" id="UP000566995"/>
    </source>
</evidence>
<dbReference type="AlphaFoldDB" id="A0A7W7KRJ0"/>
<dbReference type="RefSeq" id="WP_184596444.1">
    <property type="nucleotide sequence ID" value="NZ_JACHLI010000036.1"/>
</dbReference>
<name>A0A7W7KRJ0_PSENT</name>
<feature type="chain" id="PRO_5031261706" evidence="2">
    <location>
        <begin position="20"/>
        <end position="201"/>
    </location>
</feature>
<comment type="caution">
    <text evidence="3">The sequence shown here is derived from an EMBL/GenBank/DDBJ whole genome shotgun (WGS) entry which is preliminary data.</text>
</comment>
<organism evidence="3 4">
    <name type="scientific">Pseudomonas nitroreducens</name>
    <dbReference type="NCBI Taxonomy" id="46680"/>
    <lineage>
        <taxon>Bacteria</taxon>
        <taxon>Pseudomonadati</taxon>
        <taxon>Pseudomonadota</taxon>
        <taxon>Gammaproteobacteria</taxon>
        <taxon>Pseudomonadales</taxon>
        <taxon>Pseudomonadaceae</taxon>
        <taxon>Pseudomonas</taxon>
    </lineage>
</organism>
<evidence type="ECO:0000313" key="3">
    <source>
        <dbReference type="EMBL" id="MBB4867178.1"/>
    </source>
</evidence>
<dbReference type="PROSITE" id="PS51257">
    <property type="entry name" value="PROKAR_LIPOPROTEIN"/>
    <property type="match status" value="1"/>
</dbReference>
<reference evidence="3 4" key="1">
    <citation type="submission" date="2020-08" db="EMBL/GenBank/DDBJ databases">
        <title>Functional genomics of gut bacteria from endangered species of beetles.</title>
        <authorList>
            <person name="Carlos-Shanley C."/>
        </authorList>
    </citation>
    <scope>NUCLEOTIDE SEQUENCE [LARGE SCALE GENOMIC DNA]</scope>
    <source>
        <strain evidence="3 4">S00179</strain>
    </source>
</reference>
<dbReference type="EMBL" id="JACHLI010000036">
    <property type="protein sequence ID" value="MBB4867178.1"/>
    <property type="molecule type" value="Genomic_DNA"/>
</dbReference>
<proteinExistence type="predicted"/>
<gene>
    <name evidence="3" type="ORF">HNP46_006089</name>
</gene>
<protein>
    <submittedName>
        <fullName evidence="3">Uncharacterized protein</fullName>
    </submittedName>
</protein>
<feature type="region of interest" description="Disordered" evidence="1">
    <location>
        <begin position="181"/>
        <end position="201"/>
    </location>
</feature>
<sequence length="201" mass="22478">MKLAATSALALSAALVSTACHTERMPYLVDGSSANSMWDSLETMRLLAGYTTYDPKNDFTFGSDDRYQSSRRDLQVLLKLHAEKYPDRDDQAELVAKDIDGLSLDEIHEKATESYLFLVARYRQKMIGWELEGAEGATYVQDREGHKKWADKLAAMPFTVFEQRFGYKVWTSPGRGSHNGIGRSIMGKSLSSTRTGLSSAF</sequence>
<feature type="compositionally biased region" description="Polar residues" evidence="1">
    <location>
        <begin position="189"/>
        <end position="201"/>
    </location>
</feature>
<keyword evidence="2" id="KW-0732">Signal</keyword>
<evidence type="ECO:0000256" key="1">
    <source>
        <dbReference type="SAM" id="MobiDB-lite"/>
    </source>
</evidence>